<proteinExistence type="predicted"/>
<name>A0A431GE94_CAMJU</name>
<dbReference type="RefSeq" id="WP_074487166.1">
    <property type="nucleotide sequence ID" value="NZ_CAKJUK010000032.1"/>
</dbReference>
<dbReference type="EMBL" id="PRBV01000022">
    <property type="protein sequence ID" value="RTJ78016.1"/>
    <property type="molecule type" value="Genomic_DNA"/>
</dbReference>
<reference evidence="1 2" key="1">
    <citation type="journal article" date="2019" name="Appl. Environ. Microbiol.">
        <title>Population genetics and characterization of Campylobacter jejuni isolates in western jackdaws and game birds in Finland.</title>
        <authorList>
            <person name="Kovanen S."/>
            <person name="Rossi M."/>
            <person name="Pohja-Mykra M."/>
            <person name="Nieminen T."/>
            <person name="Raunio-Saarnisto M."/>
            <person name="Sauvala M."/>
            <person name="Fredriksson-Ahomaa M."/>
            <person name="Hanninen M.L."/>
            <person name="Kivisto R."/>
        </authorList>
    </citation>
    <scope>NUCLEOTIDE SEQUENCE [LARGE SCALE GENOMIC DNA]</scope>
    <source>
        <strain evidence="1 2">CB313</strain>
    </source>
</reference>
<dbReference type="AlphaFoldDB" id="A0A431GE94"/>
<organism evidence="1 2">
    <name type="scientific">Campylobacter jejuni</name>
    <dbReference type="NCBI Taxonomy" id="197"/>
    <lineage>
        <taxon>Bacteria</taxon>
        <taxon>Pseudomonadati</taxon>
        <taxon>Campylobacterota</taxon>
        <taxon>Epsilonproteobacteria</taxon>
        <taxon>Campylobacterales</taxon>
        <taxon>Campylobacteraceae</taxon>
        <taxon>Campylobacter</taxon>
    </lineage>
</organism>
<evidence type="ECO:0000313" key="2">
    <source>
        <dbReference type="Proteomes" id="UP000288507"/>
    </source>
</evidence>
<evidence type="ECO:0000313" key="1">
    <source>
        <dbReference type="EMBL" id="RTJ78016.1"/>
    </source>
</evidence>
<dbReference type="Proteomes" id="UP000288507">
    <property type="component" value="Unassembled WGS sequence"/>
</dbReference>
<gene>
    <name evidence="1" type="ORF">C3H57_09540</name>
</gene>
<protein>
    <submittedName>
        <fullName evidence="1">Uncharacterized protein</fullName>
    </submittedName>
</protein>
<comment type="caution">
    <text evidence="1">The sequence shown here is derived from an EMBL/GenBank/DDBJ whole genome shotgun (WGS) entry which is preliminary data.</text>
</comment>
<sequence>MKQQIKNLRDYAELAWASYFNLIYIDGQKTNDFTIGTERILKDGENIENLNIIKHCLKTIKIILFMMIR</sequence>
<accession>A0A431GE94</accession>